<dbReference type="SUPFAM" id="SSF81301">
    <property type="entry name" value="Nucleotidyltransferase"/>
    <property type="match status" value="1"/>
</dbReference>
<dbReference type="InterPro" id="IPR043519">
    <property type="entry name" value="NT_sf"/>
</dbReference>
<organism evidence="1">
    <name type="scientific">hydrocarbon metagenome</name>
    <dbReference type="NCBI Taxonomy" id="938273"/>
    <lineage>
        <taxon>unclassified sequences</taxon>
        <taxon>metagenomes</taxon>
        <taxon>ecological metagenomes</taxon>
    </lineage>
</organism>
<dbReference type="EMBL" id="LNQE01000890">
    <property type="protein sequence ID" value="KUG23718.1"/>
    <property type="molecule type" value="Genomic_DNA"/>
</dbReference>
<sequence length="241" mass="27295">MSKIPDKPQDVFVPLTEDYKKVFGKDLISLILYGSAAGGSYVKGKSDINLLIIVTPEVINKLENALDTVKHWQKRSVAVPLIMTKAFMESSLDSYPIEFLNMKNNHILIYGENVLEQLKFKPEDLRLQIERELKGKLILLRNGYLEAAGNARQLKQLISRSVTAFISIFNALLYLKQAPVPQKRRDTIKEVAKLFAIDVEVFLSCVDIKEGLDKLSGEEVADIFKKYLHEVEKICNIVDGI</sequence>
<proteinExistence type="predicted"/>
<evidence type="ECO:0008006" key="2">
    <source>
        <dbReference type="Google" id="ProtNLM"/>
    </source>
</evidence>
<name>A0A0W8FS70_9ZZZZ</name>
<gene>
    <name evidence="1" type="ORF">ASZ90_006525</name>
</gene>
<evidence type="ECO:0000313" key="1">
    <source>
        <dbReference type="EMBL" id="KUG23718.1"/>
    </source>
</evidence>
<accession>A0A0W8FS70</accession>
<dbReference type="AlphaFoldDB" id="A0A0W8FS70"/>
<reference evidence="1" key="1">
    <citation type="journal article" date="2015" name="Proc. Natl. Acad. Sci. U.S.A.">
        <title>Networks of energetic and metabolic interactions define dynamics in microbial communities.</title>
        <authorList>
            <person name="Embree M."/>
            <person name="Liu J.K."/>
            <person name="Al-Bassam M.M."/>
            <person name="Zengler K."/>
        </authorList>
    </citation>
    <scope>NUCLEOTIDE SEQUENCE</scope>
</reference>
<comment type="caution">
    <text evidence="1">The sequence shown here is derived from an EMBL/GenBank/DDBJ whole genome shotgun (WGS) entry which is preliminary data.</text>
</comment>
<protein>
    <recommendedName>
        <fullName evidence="2">Polymerase nucleotidyl transferase domain-containing protein</fullName>
    </recommendedName>
</protein>
<dbReference type="Gene3D" id="3.30.460.10">
    <property type="entry name" value="Beta Polymerase, domain 2"/>
    <property type="match status" value="1"/>
</dbReference>